<dbReference type="AlphaFoldDB" id="A0AA88YL29"/>
<name>A0AA88YL29_PINIB</name>
<dbReference type="EMBL" id="VSWD01000007">
    <property type="protein sequence ID" value="KAK3098974.1"/>
    <property type="molecule type" value="Genomic_DNA"/>
</dbReference>
<dbReference type="Gene3D" id="2.10.80.10">
    <property type="entry name" value="Lipase, subunit A"/>
    <property type="match status" value="1"/>
</dbReference>
<sequence>MTSNATRYNSCPGGYCCVEDTFIDTFVYCKRIGDVNHHCSVKPDKAECACAFGLYCVPNLDVPTYTSVYGTCRKN</sequence>
<organism evidence="1 2">
    <name type="scientific">Pinctada imbricata</name>
    <name type="common">Atlantic pearl-oyster</name>
    <name type="synonym">Pinctada martensii</name>
    <dbReference type="NCBI Taxonomy" id="66713"/>
    <lineage>
        <taxon>Eukaryota</taxon>
        <taxon>Metazoa</taxon>
        <taxon>Spiralia</taxon>
        <taxon>Lophotrochozoa</taxon>
        <taxon>Mollusca</taxon>
        <taxon>Bivalvia</taxon>
        <taxon>Autobranchia</taxon>
        <taxon>Pteriomorphia</taxon>
        <taxon>Pterioida</taxon>
        <taxon>Pterioidea</taxon>
        <taxon>Pteriidae</taxon>
        <taxon>Pinctada</taxon>
    </lineage>
</organism>
<gene>
    <name evidence="1" type="ORF">FSP39_024879</name>
</gene>
<protein>
    <submittedName>
        <fullName evidence="1">Uncharacterized protein</fullName>
    </submittedName>
</protein>
<accession>A0AA88YL29</accession>
<evidence type="ECO:0000313" key="1">
    <source>
        <dbReference type="EMBL" id="KAK3098974.1"/>
    </source>
</evidence>
<dbReference type="Proteomes" id="UP001186944">
    <property type="component" value="Unassembled WGS sequence"/>
</dbReference>
<proteinExistence type="predicted"/>
<evidence type="ECO:0000313" key="2">
    <source>
        <dbReference type="Proteomes" id="UP001186944"/>
    </source>
</evidence>
<comment type="caution">
    <text evidence="1">The sequence shown here is derived from an EMBL/GenBank/DDBJ whole genome shotgun (WGS) entry which is preliminary data.</text>
</comment>
<keyword evidence="2" id="KW-1185">Reference proteome</keyword>
<reference evidence="1" key="1">
    <citation type="submission" date="2019-08" db="EMBL/GenBank/DDBJ databases">
        <title>The improved chromosome-level genome for the pearl oyster Pinctada fucata martensii using PacBio sequencing and Hi-C.</title>
        <authorList>
            <person name="Zheng Z."/>
        </authorList>
    </citation>
    <scope>NUCLEOTIDE SEQUENCE</scope>
    <source>
        <strain evidence="1">ZZ-2019</strain>
        <tissue evidence="1">Adductor muscle</tissue>
    </source>
</reference>